<evidence type="ECO:0000313" key="2">
    <source>
        <dbReference type="EMBL" id="MBW4658856.1"/>
    </source>
</evidence>
<dbReference type="InterPro" id="IPR010328">
    <property type="entry name" value="DUF928"/>
</dbReference>
<dbReference type="Proteomes" id="UP000757435">
    <property type="component" value="Unassembled WGS sequence"/>
</dbReference>
<sequence length="235" mass="25207">MDKLKQSSLSVSILTSFWLGGLLFSMLPAYAGSTVTFNPPRGGAPQQTRGGASRGDTEPQLIALTPHSASGLTLKAYPTFFVYIPPTAAQKAFFSLRDEAGQVTYQTTLSIADLPIASGGILRVDLPDNAPALQVGKSYQWGIALLTSGKLRPDSPFITSWIQRRQPSTIIADAEPSLENAALYGSSGIWYDALSTLADLRQQQPNDVELTTIWQNLLNSAELNSVPSALLLKAP</sequence>
<dbReference type="AlphaFoldDB" id="A0A951Q9X1"/>
<protein>
    <submittedName>
        <fullName evidence="2">DUF928 domain-containing protein</fullName>
    </submittedName>
</protein>
<proteinExistence type="predicted"/>
<reference evidence="2" key="2">
    <citation type="journal article" date="2022" name="Microbiol. Resour. Announc.">
        <title>Metagenome Sequencing to Explore Phylogenomics of Terrestrial Cyanobacteria.</title>
        <authorList>
            <person name="Ward R.D."/>
            <person name="Stajich J.E."/>
            <person name="Johansen J.R."/>
            <person name="Huntemann M."/>
            <person name="Clum A."/>
            <person name="Foster B."/>
            <person name="Foster B."/>
            <person name="Roux S."/>
            <person name="Palaniappan K."/>
            <person name="Varghese N."/>
            <person name="Mukherjee S."/>
            <person name="Reddy T.B.K."/>
            <person name="Daum C."/>
            <person name="Copeland A."/>
            <person name="Chen I.A."/>
            <person name="Ivanova N.N."/>
            <person name="Kyrpides N.C."/>
            <person name="Shapiro N."/>
            <person name="Eloe-Fadrosh E.A."/>
            <person name="Pietrasiak N."/>
        </authorList>
    </citation>
    <scope>NUCLEOTIDE SEQUENCE</scope>
    <source>
        <strain evidence="2">UHER 2000/2452</strain>
    </source>
</reference>
<gene>
    <name evidence="2" type="ORF">KME15_09285</name>
</gene>
<organism evidence="2 3">
    <name type="scientific">Drouetiella hepatica Uher 2000/2452</name>
    <dbReference type="NCBI Taxonomy" id="904376"/>
    <lineage>
        <taxon>Bacteria</taxon>
        <taxon>Bacillati</taxon>
        <taxon>Cyanobacteriota</taxon>
        <taxon>Cyanophyceae</taxon>
        <taxon>Oculatellales</taxon>
        <taxon>Oculatellaceae</taxon>
        <taxon>Drouetiella</taxon>
    </lineage>
</organism>
<evidence type="ECO:0000256" key="1">
    <source>
        <dbReference type="SAM" id="MobiDB-lite"/>
    </source>
</evidence>
<evidence type="ECO:0000313" key="3">
    <source>
        <dbReference type="Proteomes" id="UP000757435"/>
    </source>
</evidence>
<dbReference type="EMBL" id="JAHHHD010000008">
    <property type="protein sequence ID" value="MBW4658856.1"/>
    <property type="molecule type" value="Genomic_DNA"/>
</dbReference>
<comment type="caution">
    <text evidence="2">The sequence shown here is derived from an EMBL/GenBank/DDBJ whole genome shotgun (WGS) entry which is preliminary data.</text>
</comment>
<reference evidence="2" key="1">
    <citation type="submission" date="2021-05" db="EMBL/GenBank/DDBJ databases">
        <authorList>
            <person name="Pietrasiak N."/>
            <person name="Ward R."/>
            <person name="Stajich J.E."/>
            <person name="Kurbessoian T."/>
        </authorList>
    </citation>
    <scope>NUCLEOTIDE SEQUENCE</scope>
    <source>
        <strain evidence="2">UHER 2000/2452</strain>
    </source>
</reference>
<feature type="region of interest" description="Disordered" evidence="1">
    <location>
        <begin position="38"/>
        <end position="58"/>
    </location>
</feature>
<dbReference type="Pfam" id="PF06051">
    <property type="entry name" value="DUF928"/>
    <property type="match status" value="1"/>
</dbReference>
<name>A0A951Q9X1_9CYAN</name>
<accession>A0A951Q9X1</accession>